<gene>
    <name evidence="1" type="ORF">A3A90_01760</name>
</gene>
<name>A0A1G2TZ92_9BACT</name>
<proteinExistence type="predicted"/>
<reference evidence="1 2" key="1">
    <citation type="journal article" date="2016" name="Nat. Commun.">
        <title>Thousands of microbial genomes shed light on interconnected biogeochemical processes in an aquifer system.</title>
        <authorList>
            <person name="Anantharaman K."/>
            <person name="Brown C.T."/>
            <person name="Hug L.A."/>
            <person name="Sharon I."/>
            <person name="Castelle C.J."/>
            <person name="Probst A.J."/>
            <person name="Thomas B.C."/>
            <person name="Singh A."/>
            <person name="Wilkins M.J."/>
            <person name="Karaoz U."/>
            <person name="Brodie E.L."/>
            <person name="Williams K.H."/>
            <person name="Hubbard S.S."/>
            <person name="Banfield J.F."/>
        </authorList>
    </citation>
    <scope>NUCLEOTIDE SEQUENCE [LARGE SCALE GENOMIC DNA]</scope>
</reference>
<evidence type="ECO:0000313" key="2">
    <source>
        <dbReference type="Proteomes" id="UP000178404"/>
    </source>
</evidence>
<protein>
    <submittedName>
        <fullName evidence="1">Uncharacterized protein</fullName>
    </submittedName>
</protein>
<dbReference type="Proteomes" id="UP000178404">
    <property type="component" value="Unassembled WGS sequence"/>
</dbReference>
<dbReference type="EMBL" id="MHWA01000001">
    <property type="protein sequence ID" value="OHB02636.1"/>
    <property type="molecule type" value="Genomic_DNA"/>
</dbReference>
<comment type="caution">
    <text evidence="1">The sequence shown here is derived from an EMBL/GenBank/DDBJ whole genome shotgun (WGS) entry which is preliminary data.</text>
</comment>
<evidence type="ECO:0000313" key="1">
    <source>
        <dbReference type="EMBL" id="OHB02636.1"/>
    </source>
</evidence>
<dbReference type="AlphaFoldDB" id="A0A1G2TZ92"/>
<sequence length="64" mass="6979">MAIMRKEKEFGSANVVGYIATLVVRENTENAPIATMTQDIGGLVMKSSATSVMTTSEEIKQGWR</sequence>
<organism evidence="1 2">
    <name type="scientific">Candidatus Zambryskibacteria bacterium RIFCSPLOWO2_01_FULL_35_19</name>
    <dbReference type="NCBI Taxonomy" id="1802757"/>
    <lineage>
        <taxon>Bacteria</taxon>
        <taxon>Candidatus Zambryskiibacteriota</taxon>
    </lineage>
</organism>
<accession>A0A1G2TZ92</accession>